<dbReference type="GO" id="GO:0097363">
    <property type="term" value="F:protein O-acetylglucosaminyltransferase activity"/>
    <property type="evidence" value="ECO:0007669"/>
    <property type="project" value="UniProtKB-EC"/>
</dbReference>
<dbReference type="PANTHER" id="PTHR44998">
    <property type="match status" value="1"/>
</dbReference>
<evidence type="ECO:0000256" key="1">
    <source>
        <dbReference type="ARBA" id="ARBA00004922"/>
    </source>
</evidence>
<dbReference type="GO" id="GO:0006493">
    <property type="term" value="P:protein O-linked glycosylation"/>
    <property type="evidence" value="ECO:0007669"/>
    <property type="project" value="TreeGrafter"/>
</dbReference>
<dbReference type="InterPro" id="IPR019734">
    <property type="entry name" value="TPR_rpt"/>
</dbReference>
<dbReference type="SMART" id="SM00028">
    <property type="entry name" value="TPR"/>
    <property type="match status" value="7"/>
</dbReference>
<dbReference type="CDD" id="cd03801">
    <property type="entry name" value="GT4_PimA-like"/>
    <property type="match status" value="1"/>
</dbReference>
<dbReference type="InterPro" id="IPR011990">
    <property type="entry name" value="TPR-like_helical_dom_sf"/>
</dbReference>
<dbReference type="EC" id="2.4.1.255" evidence="3"/>
<gene>
    <name evidence="11" type="ORF">GN958_ATG03145</name>
</gene>
<dbReference type="EMBL" id="JAACNO010000412">
    <property type="protein sequence ID" value="KAF4147790.1"/>
    <property type="molecule type" value="Genomic_DNA"/>
</dbReference>
<evidence type="ECO:0000256" key="8">
    <source>
        <dbReference type="PROSITE-ProRule" id="PRU00339"/>
    </source>
</evidence>
<dbReference type="SUPFAM" id="SSF53756">
    <property type="entry name" value="UDP-Glycosyltransferase/glycogen phosphorylase"/>
    <property type="match status" value="1"/>
</dbReference>
<feature type="chain" id="PRO_5035733785" description="protein O-GlcNAc transferase" evidence="9">
    <location>
        <begin position="21"/>
        <end position="1367"/>
    </location>
</feature>
<evidence type="ECO:0000313" key="11">
    <source>
        <dbReference type="EMBL" id="KAF4147790.1"/>
    </source>
</evidence>
<feature type="signal peptide" evidence="9">
    <location>
        <begin position="1"/>
        <end position="20"/>
    </location>
</feature>
<comment type="pathway">
    <text evidence="1">Protein modification; protein glycosylation.</text>
</comment>
<keyword evidence="7 8" id="KW-0802">TPR repeat</keyword>
<dbReference type="SUPFAM" id="SSF48452">
    <property type="entry name" value="TPR-like"/>
    <property type="match status" value="2"/>
</dbReference>
<organism evidence="11 12">
    <name type="scientific">Phytophthora infestans</name>
    <name type="common">Potato late blight agent</name>
    <name type="synonym">Botrytis infestans</name>
    <dbReference type="NCBI Taxonomy" id="4787"/>
    <lineage>
        <taxon>Eukaryota</taxon>
        <taxon>Sar</taxon>
        <taxon>Stramenopiles</taxon>
        <taxon>Oomycota</taxon>
        <taxon>Peronosporomycetes</taxon>
        <taxon>Peronosporales</taxon>
        <taxon>Peronosporaceae</taxon>
        <taxon>Phytophthora</taxon>
    </lineage>
</organism>
<dbReference type="PANTHER" id="PTHR44998:SF1">
    <property type="entry name" value="UDP-N-ACETYLGLUCOSAMINE--PEPTIDE N-ACETYLGLUCOSAMINYLTRANSFERASE 110 KDA SUBUNIT"/>
    <property type="match status" value="1"/>
</dbReference>
<accession>A0A8S9V496</accession>
<dbReference type="Pfam" id="PF13424">
    <property type="entry name" value="TPR_12"/>
    <property type="match status" value="1"/>
</dbReference>
<comment type="caution">
    <text evidence="11">The sequence shown here is derived from an EMBL/GenBank/DDBJ whole genome shotgun (WGS) entry which is preliminary data.</text>
</comment>
<evidence type="ECO:0000256" key="3">
    <source>
        <dbReference type="ARBA" id="ARBA00011970"/>
    </source>
</evidence>
<dbReference type="PROSITE" id="PS50005">
    <property type="entry name" value="TPR"/>
    <property type="match status" value="3"/>
</dbReference>
<feature type="domain" description="O-GlcNAc transferase C-terminal" evidence="10">
    <location>
        <begin position="266"/>
        <end position="503"/>
    </location>
</feature>
<sequence>MRVLLAAFVCLWGFYRPTQAGTVLVVTPENEASLTLAAELYHAAQESDQTHDKERLLRQSIDVYPEIAAAYNNLAMLIFGRNERDEALQLLERGLQAAEATQDWENVANIHNNIGFIARERGKWSVAYSLEALGHFEKALEIDPEFVGALYNKASVLLALRRDMESKEMLLKVLELEPDDRQAHLDLGRIYFEHGDLEKALEHEDYVINMATTSKEKLQGMHNKGVFLKEYDLLSRALKVYEEMLLIDTVETYVLVDMMNAKRSFCDWEGMEKLENQVLAAAQRQFELEISQEQAVFLPFDSTLVKVSNAFRRNLAIRASKIYEQPSTLELLPLSWSVNEPSWDRPTTRQRLKIGYLSFDFRDHPMGHLTLGLIEQHAALASGVDTICYSYGPNSEASAPWRRQFEDKCGVFRDLLGMSDLQAAQTIGLDGIDVLVDLMAHTKGARLGIPSLRPSRIVVNYLGYPGTMGSSFTDFAMVDKLVLPPEVAAASMTEQVVYLPFTYQANRYEPWISACGDVDCQRANRSQHGLPTDGLVFCNFNTINKMESESFAVWMSILRQIPNSVLWLLAPSGPDALRVMEKLHDQAMAHGVLPSRVIFAPRVDKYSHLARITVADIFLDSFVYNAHSTAADALWANVPIVTLWGDTFPSRVAASLIRNAIPYPELVSQSVKDYERMAVYLARTPKVLRRIRNALAANTLTSPLFNTKQTTESIETAYEVMHDVVNRLHSLSNNERKLRFQLIIQPERAADSFGSVESIHSRVNEVIQQGISLQERGDYTGAENVYLRVLRASPGNADAVHLLGTIHFQNERFMLAIEYITRAVAISPHVTWYHSNLALCYMAMDQFETAKEAFDTALQLDASNRMAVSKLGEIYASQKAFDKVVNLYATYGEAAYSFSGQPTSASQDEMRQAYMDYSNALDKTGQSLEATQLLQAAVEQHPDIFQLRYSLGVLYNKLEKYDEGNQQQFDAVVAQARYLFETQGRHFIKIPRPDHKVVIAFYCHEYDQSWWGQWGPSSLKTGLGGSEEAVVFLSRELQKLGYWVEVYGDPSTQDFSTLDDAGEDKARWYPHYTYDIDDKGVDIFVAWRYHISMAMGRAARKKFMWMHDLPQEDARRSTELLNNADGIFCVSEFHASAFPETLRSKLTVSTNAVDRSFFVHGPNHADRFVYGSSPSRGLHTLLKAWPRIREKIPTAELSVFYGFTPAFMKWGDSHMANFTDWMSEMNQLLSETPGVRFVGLVNHAQLAKEYSNAGFYLYPTTFSETSCISLMKAMTNGAIPITSRFSVSALPETVDDFDLGPRALQQRNIDDDPEWLELWIQSIVDAVHNEQQATTVLHRMKRFARKKYRWENIALQWHRVVSKPKFP</sequence>
<keyword evidence="5" id="KW-0808">Transferase</keyword>
<proteinExistence type="inferred from homology"/>
<evidence type="ECO:0000256" key="4">
    <source>
        <dbReference type="ARBA" id="ARBA00022676"/>
    </source>
</evidence>
<dbReference type="Pfam" id="PF13844">
    <property type="entry name" value="Glyco_transf_41"/>
    <property type="match status" value="2"/>
</dbReference>
<dbReference type="Pfam" id="PF13181">
    <property type="entry name" value="TPR_8"/>
    <property type="match status" value="1"/>
</dbReference>
<reference evidence="11" key="1">
    <citation type="submission" date="2020-03" db="EMBL/GenBank/DDBJ databases">
        <title>Hybrid Assembly of Korean Phytophthora infestans isolates.</title>
        <authorList>
            <person name="Prokchorchik M."/>
            <person name="Lee Y."/>
            <person name="Seo J."/>
            <person name="Cho J.-H."/>
            <person name="Park Y.-E."/>
            <person name="Jang D.-C."/>
            <person name="Im J.-S."/>
            <person name="Choi J.-G."/>
            <person name="Park H.-J."/>
            <person name="Lee G.-B."/>
            <person name="Lee Y.-G."/>
            <person name="Hong S.-Y."/>
            <person name="Cho K."/>
            <person name="Sohn K.H."/>
        </authorList>
    </citation>
    <scope>NUCLEOTIDE SEQUENCE</scope>
    <source>
        <strain evidence="11">KR_2_A2</strain>
    </source>
</reference>
<dbReference type="Gene3D" id="3.40.50.2000">
    <property type="entry name" value="Glycogen Phosphorylase B"/>
    <property type="match status" value="2"/>
</dbReference>
<evidence type="ECO:0000256" key="9">
    <source>
        <dbReference type="SAM" id="SignalP"/>
    </source>
</evidence>
<dbReference type="Gene3D" id="1.25.40.10">
    <property type="entry name" value="Tetratricopeptide repeat domain"/>
    <property type="match status" value="5"/>
</dbReference>
<dbReference type="Proteomes" id="UP000704712">
    <property type="component" value="Unassembled WGS sequence"/>
</dbReference>
<keyword evidence="6" id="KW-0677">Repeat</keyword>
<evidence type="ECO:0000259" key="10">
    <source>
        <dbReference type="Pfam" id="PF13844"/>
    </source>
</evidence>
<evidence type="ECO:0000256" key="6">
    <source>
        <dbReference type="ARBA" id="ARBA00022737"/>
    </source>
</evidence>
<evidence type="ECO:0000256" key="5">
    <source>
        <dbReference type="ARBA" id="ARBA00022679"/>
    </source>
</evidence>
<keyword evidence="9" id="KW-0732">Signal</keyword>
<feature type="repeat" description="TPR" evidence="8">
    <location>
        <begin position="797"/>
        <end position="830"/>
    </location>
</feature>
<feature type="domain" description="O-GlcNAc transferase C-terminal" evidence="10">
    <location>
        <begin position="523"/>
        <end position="713"/>
    </location>
</feature>
<dbReference type="Gene3D" id="3.40.50.11380">
    <property type="match status" value="1"/>
</dbReference>
<feature type="repeat" description="TPR" evidence="8">
    <location>
        <begin position="831"/>
        <end position="864"/>
    </location>
</feature>
<dbReference type="InterPro" id="IPR029489">
    <property type="entry name" value="OGT/SEC/SPY_C"/>
</dbReference>
<name>A0A8S9V496_PHYIN</name>
<dbReference type="Pfam" id="PF13432">
    <property type="entry name" value="TPR_16"/>
    <property type="match status" value="3"/>
</dbReference>
<keyword evidence="4" id="KW-0328">Glycosyltransferase</keyword>
<evidence type="ECO:0000256" key="7">
    <source>
        <dbReference type="ARBA" id="ARBA00022803"/>
    </source>
</evidence>
<feature type="repeat" description="TPR" evidence="8">
    <location>
        <begin position="181"/>
        <end position="214"/>
    </location>
</feature>
<evidence type="ECO:0000313" key="12">
    <source>
        <dbReference type="Proteomes" id="UP000704712"/>
    </source>
</evidence>
<evidence type="ECO:0000256" key="2">
    <source>
        <dbReference type="ARBA" id="ARBA00005386"/>
    </source>
</evidence>
<comment type="similarity">
    <text evidence="2">Belongs to the glycosyltransferase 41 family. O-GlcNAc transferase subfamily.</text>
</comment>
<protein>
    <recommendedName>
        <fullName evidence="3">protein O-GlcNAc transferase</fullName>
        <ecNumber evidence="3">2.4.1.255</ecNumber>
    </recommendedName>
</protein>